<dbReference type="InterPro" id="IPR001387">
    <property type="entry name" value="Cro/C1-type_HTH"/>
</dbReference>
<dbReference type="SUPFAM" id="SSF47413">
    <property type="entry name" value="lambda repressor-like DNA-binding domains"/>
    <property type="match status" value="1"/>
</dbReference>
<dbReference type="Gene3D" id="1.10.260.40">
    <property type="entry name" value="lambda repressor-like DNA-binding domains"/>
    <property type="match status" value="1"/>
</dbReference>
<dbReference type="KEGG" id="smy:BJP26_04045"/>
<dbReference type="InterPro" id="IPR010982">
    <property type="entry name" value="Lambda_DNA-bd_dom_sf"/>
</dbReference>
<gene>
    <name evidence="1" type="ORF">AVM11_11530</name>
</gene>
<proteinExistence type="predicted"/>
<dbReference type="EMBL" id="LQCK02000067">
    <property type="protein sequence ID" value="KZB93761.1"/>
    <property type="molecule type" value="Genomic_DNA"/>
</dbReference>
<protein>
    <submittedName>
        <fullName evidence="1">Uncharacterized protein</fullName>
    </submittedName>
</protein>
<evidence type="ECO:0000313" key="2">
    <source>
        <dbReference type="Proteomes" id="UP000078460"/>
    </source>
</evidence>
<dbReference type="STRING" id="621456.BJP26_04045"/>
<dbReference type="Proteomes" id="UP000078460">
    <property type="component" value="Unassembled WGS sequence"/>
</dbReference>
<dbReference type="AlphaFoldDB" id="A0A175XZI1"/>
<keyword evidence="2" id="KW-1185">Reference proteome</keyword>
<accession>A0A175XZI1</accession>
<comment type="caution">
    <text evidence="1">The sequence shown here is derived from an EMBL/GenBank/DDBJ whole genome shotgun (WGS) entry which is preliminary data.</text>
</comment>
<sequence>MMGREVLMSKPDDFPYVDTRATRMLAEALQRTMAEDGLSLRQLGKELGYKQAVVLSHMASGRVPIPVDRSASLARSLNIDPQAFLTAVLEQRHPDVDWTLLAPGESEDVHRFSMMADLTGGRAYDELTPGQRKVMREAAADNRAERRWLTPHEVSAIELLRTLRPAMVEHGLDQRDREMLRSTLTGRRAV</sequence>
<evidence type="ECO:0000313" key="1">
    <source>
        <dbReference type="EMBL" id="KZB93761.1"/>
    </source>
</evidence>
<organism evidence="1 2">
    <name type="scientific">Sphingomonas melonis TY</name>
    <dbReference type="NCBI Taxonomy" id="621456"/>
    <lineage>
        <taxon>Bacteria</taxon>
        <taxon>Pseudomonadati</taxon>
        <taxon>Pseudomonadota</taxon>
        <taxon>Alphaproteobacteria</taxon>
        <taxon>Sphingomonadales</taxon>
        <taxon>Sphingomonadaceae</taxon>
        <taxon>Sphingomonas</taxon>
    </lineage>
</organism>
<name>A0A175XZI1_9SPHN</name>
<dbReference type="SMART" id="SM00530">
    <property type="entry name" value="HTH_XRE"/>
    <property type="match status" value="1"/>
</dbReference>
<dbReference type="GO" id="GO:0003677">
    <property type="term" value="F:DNA binding"/>
    <property type="evidence" value="ECO:0007669"/>
    <property type="project" value="InterPro"/>
</dbReference>
<reference evidence="1" key="1">
    <citation type="submission" date="2016-03" db="EMBL/GenBank/DDBJ databases">
        <title>Sphingomonas melonis TY, whole genome shotgun sequencing.</title>
        <authorList>
            <person name="Wang H."/>
            <person name="Zhu P."/>
        </authorList>
    </citation>
    <scope>NUCLEOTIDE SEQUENCE [LARGE SCALE GENOMIC DNA]</scope>
    <source>
        <strain evidence="1">TY</strain>
    </source>
</reference>
<dbReference type="CDD" id="cd00093">
    <property type="entry name" value="HTH_XRE"/>
    <property type="match status" value="1"/>
</dbReference>